<dbReference type="SUPFAM" id="SSF55811">
    <property type="entry name" value="Nudix"/>
    <property type="match status" value="1"/>
</dbReference>
<evidence type="ECO:0000313" key="6">
    <source>
        <dbReference type="Proteomes" id="UP000095463"/>
    </source>
</evidence>
<dbReference type="InterPro" id="IPR020476">
    <property type="entry name" value="Nudix_hydrolase"/>
</dbReference>
<sequence length="134" mass="15219">MPESRQPPNAASVALIDRDKVLLIQRARKPYFGMWSLPGGRLEPGETPEQTAEREIMEEVGLRVWRLHPIKRMLLGEGRFILQVYATEAFEGEIVASDEVSAWRWVRLDEIGSMHTTPDLGEVVAGAFRVFDRS</sequence>
<dbReference type="InterPro" id="IPR020084">
    <property type="entry name" value="NUDIX_hydrolase_CS"/>
</dbReference>
<dbReference type="PANTHER" id="PTHR43736:SF1">
    <property type="entry name" value="DIHYDRONEOPTERIN TRIPHOSPHATE DIPHOSPHATASE"/>
    <property type="match status" value="1"/>
</dbReference>
<evidence type="ECO:0000256" key="3">
    <source>
        <dbReference type="RuleBase" id="RU003476"/>
    </source>
</evidence>
<dbReference type="RefSeq" id="WP_069910820.1">
    <property type="nucleotide sequence ID" value="NZ_LAJE02000244.1"/>
</dbReference>
<dbReference type="GO" id="GO:0016787">
    <property type="term" value="F:hydrolase activity"/>
    <property type="evidence" value="ECO:0007669"/>
    <property type="project" value="UniProtKB-KW"/>
</dbReference>
<proteinExistence type="inferred from homology"/>
<evidence type="ECO:0000259" key="4">
    <source>
        <dbReference type="PROSITE" id="PS51462"/>
    </source>
</evidence>
<dbReference type="Pfam" id="PF00293">
    <property type="entry name" value="NUDIX"/>
    <property type="match status" value="1"/>
</dbReference>
<dbReference type="AlphaFoldDB" id="A0A1E5XMT8"/>
<dbReference type="InterPro" id="IPR000086">
    <property type="entry name" value="NUDIX_hydrolase_dom"/>
</dbReference>
<comment type="caution">
    <text evidence="5">The sequence shown here is derived from an EMBL/GenBank/DDBJ whole genome shotgun (WGS) entry which is preliminary data.</text>
</comment>
<dbReference type="PANTHER" id="PTHR43736">
    <property type="entry name" value="ADP-RIBOSE PYROPHOSPHATASE"/>
    <property type="match status" value="1"/>
</dbReference>
<comment type="cofactor">
    <cofactor evidence="1">
        <name>Mg(2+)</name>
        <dbReference type="ChEBI" id="CHEBI:18420"/>
    </cofactor>
</comment>
<dbReference type="InterPro" id="IPR015797">
    <property type="entry name" value="NUDIX_hydrolase-like_dom_sf"/>
</dbReference>
<comment type="similarity">
    <text evidence="3">Belongs to the Nudix hydrolase family.</text>
</comment>
<reference evidence="5 6" key="1">
    <citation type="journal article" date="2015" name="Genome Announc.">
        <title>Genome Assemblies of Three Soil-Associated Devosia species: D. insulae, D. limi, and D. soli.</title>
        <authorList>
            <person name="Hassan Y.I."/>
            <person name="Lepp D."/>
            <person name="Zhou T."/>
        </authorList>
    </citation>
    <scope>NUCLEOTIDE SEQUENCE [LARGE SCALE GENOMIC DNA]</scope>
    <source>
        <strain evidence="5 6">DS-56</strain>
    </source>
</reference>
<organism evidence="5 6">
    <name type="scientific">Devosia insulae DS-56</name>
    <dbReference type="NCBI Taxonomy" id="1116389"/>
    <lineage>
        <taxon>Bacteria</taxon>
        <taxon>Pseudomonadati</taxon>
        <taxon>Pseudomonadota</taxon>
        <taxon>Alphaproteobacteria</taxon>
        <taxon>Hyphomicrobiales</taxon>
        <taxon>Devosiaceae</taxon>
        <taxon>Devosia</taxon>
    </lineage>
</organism>
<evidence type="ECO:0000256" key="1">
    <source>
        <dbReference type="ARBA" id="ARBA00001946"/>
    </source>
</evidence>
<dbReference type="Gene3D" id="3.90.79.10">
    <property type="entry name" value="Nucleoside Triphosphate Pyrophosphohydrolase"/>
    <property type="match status" value="1"/>
</dbReference>
<keyword evidence="2 3" id="KW-0378">Hydrolase</keyword>
<dbReference type="EMBL" id="LAJE02000244">
    <property type="protein sequence ID" value="OEO29930.1"/>
    <property type="molecule type" value="Genomic_DNA"/>
</dbReference>
<name>A0A1E5XMT8_9HYPH</name>
<evidence type="ECO:0000256" key="2">
    <source>
        <dbReference type="ARBA" id="ARBA00022801"/>
    </source>
</evidence>
<dbReference type="CDD" id="cd04673">
    <property type="entry name" value="NUDIX_ADPRase"/>
    <property type="match status" value="1"/>
</dbReference>
<feature type="domain" description="Nudix hydrolase" evidence="4">
    <location>
        <begin position="6"/>
        <end position="128"/>
    </location>
</feature>
<accession>A0A1E5XMT8</accession>
<protein>
    <recommendedName>
        <fullName evidence="4">Nudix hydrolase domain-containing protein</fullName>
    </recommendedName>
</protein>
<evidence type="ECO:0000313" key="5">
    <source>
        <dbReference type="EMBL" id="OEO29930.1"/>
    </source>
</evidence>
<dbReference type="PROSITE" id="PS00893">
    <property type="entry name" value="NUDIX_BOX"/>
    <property type="match status" value="1"/>
</dbReference>
<keyword evidence="6" id="KW-1185">Reference proteome</keyword>
<dbReference type="PROSITE" id="PS51462">
    <property type="entry name" value="NUDIX"/>
    <property type="match status" value="1"/>
</dbReference>
<dbReference type="OrthoDB" id="9761969at2"/>
<dbReference type="Proteomes" id="UP000095463">
    <property type="component" value="Unassembled WGS sequence"/>
</dbReference>
<gene>
    <name evidence="5" type="ORF">VW23_023620</name>
</gene>
<dbReference type="PRINTS" id="PR00502">
    <property type="entry name" value="NUDIXFAMILY"/>
</dbReference>